<sequence length="146" mass="15875">MSASLLRLMAEDAGDLDIIGAAVQDALVRVGEINFDRKARRFTVMINRFRWEAAGEKGPYERVRSALSFDSVLGVKSRRVRQDTDEALASLLSLGFIPEEEPPGGVVRLLLAGGGEIAIAVECLDAVLVDTGPTWSTPRRPDHEQG</sequence>
<evidence type="ECO:0000313" key="2">
    <source>
        <dbReference type="Proteomes" id="UP000092498"/>
    </source>
</evidence>
<dbReference type="STRING" id="1759059.ATE48_18195"/>
<proteinExistence type="predicted"/>
<dbReference type="Pfam" id="PF11164">
    <property type="entry name" value="DUF2948"/>
    <property type="match status" value="1"/>
</dbReference>
<dbReference type="KEGG" id="cbot:ATE48_18195"/>
<dbReference type="AlphaFoldDB" id="A0A1B1AMB1"/>
<reference evidence="1 2" key="1">
    <citation type="submission" date="2015-11" db="EMBL/GenBank/DDBJ databases">
        <title>Whole-Genome Sequence of Candidatus Oderbacter manganicum from the National Park Lower Oder Valley, Germany.</title>
        <authorList>
            <person name="Braun B."/>
            <person name="Liere K."/>
            <person name="Szewzyk U."/>
        </authorList>
    </citation>
    <scope>NUCLEOTIDE SEQUENCE [LARGE SCALE GENOMIC DNA]</scope>
    <source>
        <strain evidence="1 2">OTSz_A_272</strain>
    </source>
</reference>
<name>A0A1B1AMB1_9PROT</name>
<dbReference type="OrthoDB" id="9806367at2"/>
<dbReference type="RefSeq" id="WP_083197458.1">
    <property type="nucleotide sequence ID" value="NZ_CP013244.1"/>
</dbReference>
<keyword evidence="2" id="KW-1185">Reference proteome</keyword>
<dbReference type="InParanoid" id="A0A1B1AMB1"/>
<dbReference type="InterPro" id="IPR021335">
    <property type="entry name" value="DUF2948"/>
</dbReference>
<gene>
    <name evidence="1" type="ORF">ATE48_18195</name>
</gene>
<organism evidence="1 2">
    <name type="scientific">Candidatus Viadribacter manganicus</name>
    <dbReference type="NCBI Taxonomy" id="1759059"/>
    <lineage>
        <taxon>Bacteria</taxon>
        <taxon>Pseudomonadati</taxon>
        <taxon>Pseudomonadota</taxon>
        <taxon>Alphaproteobacteria</taxon>
        <taxon>Hyphomonadales</taxon>
        <taxon>Hyphomonadaceae</taxon>
        <taxon>Candidatus Viadribacter</taxon>
    </lineage>
</organism>
<dbReference type="Proteomes" id="UP000092498">
    <property type="component" value="Chromosome"/>
</dbReference>
<accession>A0A1B1AMB1</accession>
<evidence type="ECO:0008006" key="3">
    <source>
        <dbReference type="Google" id="ProtNLM"/>
    </source>
</evidence>
<dbReference type="EMBL" id="CP013244">
    <property type="protein sequence ID" value="ANP47693.1"/>
    <property type="molecule type" value="Genomic_DNA"/>
</dbReference>
<protein>
    <recommendedName>
        <fullName evidence="3">DUF2948 domain-containing protein</fullName>
    </recommendedName>
</protein>
<evidence type="ECO:0000313" key="1">
    <source>
        <dbReference type="EMBL" id="ANP47693.1"/>
    </source>
</evidence>